<dbReference type="PhylomeDB" id="Q54J80"/>
<accession>Q54J80</accession>
<dbReference type="HOGENOM" id="CLU_803117_0_0_1"/>
<name>Q54J80_DICDI</name>
<evidence type="ECO:0000256" key="8">
    <source>
        <dbReference type="ARBA" id="ARBA00022853"/>
    </source>
</evidence>
<dbReference type="Pfam" id="PF00856">
    <property type="entry name" value="SET"/>
    <property type="match status" value="1"/>
</dbReference>
<comment type="catalytic activity">
    <reaction evidence="15">
        <text>L-lysyl-[protein] + S-adenosyl-L-methionine = N(6)-methyl-L-lysyl-[protein] + S-adenosyl-L-homocysteine + H(+)</text>
        <dbReference type="Rhea" id="RHEA:51736"/>
        <dbReference type="Rhea" id="RHEA-COMP:9752"/>
        <dbReference type="Rhea" id="RHEA-COMP:13053"/>
        <dbReference type="ChEBI" id="CHEBI:15378"/>
        <dbReference type="ChEBI" id="CHEBI:29969"/>
        <dbReference type="ChEBI" id="CHEBI:57856"/>
        <dbReference type="ChEBI" id="CHEBI:59789"/>
        <dbReference type="ChEBI" id="CHEBI:61929"/>
    </reaction>
    <physiologicalReaction direction="left-to-right" evidence="15">
        <dbReference type="Rhea" id="RHEA:51737"/>
    </physiologicalReaction>
</comment>
<dbReference type="GO" id="GO:0032259">
    <property type="term" value="P:methylation"/>
    <property type="evidence" value="ECO:0007669"/>
    <property type="project" value="UniProtKB-KW"/>
</dbReference>
<evidence type="ECO:0000256" key="10">
    <source>
        <dbReference type="ARBA" id="ARBA00023159"/>
    </source>
</evidence>
<dbReference type="SMART" id="SM00698">
    <property type="entry name" value="MORN"/>
    <property type="match status" value="4"/>
</dbReference>
<dbReference type="eggNOG" id="KOG1079">
    <property type="taxonomic scope" value="Eukaryota"/>
</dbReference>
<dbReference type="InterPro" id="IPR044436">
    <property type="entry name" value="SETD7_SET"/>
</dbReference>
<evidence type="ECO:0000256" key="15">
    <source>
        <dbReference type="ARBA" id="ARBA00047738"/>
    </source>
</evidence>
<gene>
    <name evidence="19" type="ORF">DDB_G0288227</name>
</gene>
<evidence type="ECO:0000256" key="1">
    <source>
        <dbReference type="ARBA" id="ARBA00004123"/>
    </source>
</evidence>
<evidence type="ECO:0000256" key="17">
    <source>
        <dbReference type="SAM" id="MobiDB-lite"/>
    </source>
</evidence>
<feature type="compositionally biased region" description="Low complexity" evidence="17">
    <location>
        <begin position="18"/>
        <end position="31"/>
    </location>
</feature>
<dbReference type="GO" id="GO:0140938">
    <property type="term" value="F:histone H3 methyltransferase activity"/>
    <property type="evidence" value="ECO:0000318"/>
    <property type="project" value="GO_Central"/>
</dbReference>
<keyword evidence="4" id="KW-0158">Chromosome</keyword>
<dbReference type="OMA" id="HSFIPNC"/>
<dbReference type="CDD" id="cd10530">
    <property type="entry name" value="SET_SETD7"/>
    <property type="match status" value="1"/>
</dbReference>
<dbReference type="InterPro" id="IPR017155">
    <property type="entry name" value="Hist-Lys_N-MeTrfase_SETD7"/>
</dbReference>
<dbReference type="FunCoup" id="Q54J80">
    <property type="interactions" value="90"/>
</dbReference>
<dbReference type="PANTHER" id="PTHR46820">
    <property type="entry name" value="HISTONE-LYSINE N-METHYLTRANSFERASE SETD7"/>
    <property type="match status" value="1"/>
</dbReference>
<dbReference type="InterPro" id="IPR003409">
    <property type="entry name" value="MORN"/>
</dbReference>
<keyword evidence="8" id="KW-0156">Chromatin regulator</keyword>
<dbReference type="InterPro" id="IPR001214">
    <property type="entry name" value="SET_dom"/>
</dbReference>
<sequence>MKKKIKNTNKKIVKKKPQPVNNNSNKNKKPISINNKINKEVVKIENKSEKGDDFLYVGEFINNEKNGKGIIYYEDGTLIEGNWKDGELNGQGIFKTTELIISGEFIDGELSGQVEEIDKETGKLVFKGEYSQGQRHGRGKLIMIEDGGELTGTWVDGKMTGYAEYTFPTCNGRFKIQGQWLNGDLVSGKYNINYQPLRNEIDGKRLPIDDREREYMRRLEHYQQKELSKECRNFILKLDESNQNTISTSPLHIDLYERFHCFVGKQSTIPNSGEGLFAKIFIPSGTIISFYNGIRLTHQLVNSRSWSENNNTISLNHETVIDVPPHLNDTVTQYSATISHKANHLVPANNSVYASFYHPRFGDIKCIKAIKDINENEEIFVDYGYSNNDTPSWYKVK</sequence>
<dbReference type="dictyBase" id="DDB_G0288227"/>
<organism evidence="19 20">
    <name type="scientific">Dictyostelium discoideum</name>
    <name type="common">Social amoeba</name>
    <dbReference type="NCBI Taxonomy" id="44689"/>
    <lineage>
        <taxon>Eukaryota</taxon>
        <taxon>Amoebozoa</taxon>
        <taxon>Evosea</taxon>
        <taxon>Eumycetozoa</taxon>
        <taxon>Dictyostelia</taxon>
        <taxon>Dictyosteliales</taxon>
        <taxon>Dictyosteliaceae</taxon>
        <taxon>Dictyostelium</taxon>
    </lineage>
</organism>
<evidence type="ECO:0000256" key="9">
    <source>
        <dbReference type="ARBA" id="ARBA00023015"/>
    </source>
</evidence>
<dbReference type="GO" id="GO:0140945">
    <property type="term" value="F:histone H3K4 monomethyltransferase activity"/>
    <property type="evidence" value="ECO:0007669"/>
    <property type="project" value="UniProtKB-EC"/>
</dbReference>
<dbReference type="RefSeq" id="XP_636856.1">
    <property type="nucleotide sequence ID" value="XM_631764.1"/>
</dbReference>
<dbReference type="Reactome" id="R-DDI-3214841">
    <property type="pathway name" value="PKMTs methylate histone lysines"/>
</dbReference>
<comment type="catalytic activity">
    <reaction evidence="16">
        <text>L-lysyl(4)-[histone H3] + S-adenosyl-L-methionine = N(6)-methyl-L-lysyl(4)-[histone H3] + S-adenosyl-L-homocysteine + H(+)</text>
        <dbReference type="Rhea" id="RHEA:60264"/>
        <dbReference type="Rhea" id="RHEA-COMP:15543"/>
        <dbReference type="Rhea" id="RHEA-COMP:15547"/>
        <dbReference type="ChEBI" id="CHEBI:15378"/>
        <dbReference type="ChEBI" id="CHEBI:29969"/>
        <dbReference type="ChEBI" id="CHEBI:57856"/>
        <dbReference type="ChEBI" id="CHEBI:59789"/>
        <dbReference type="ChEBI" id="CHEBI:61929"/>
        <dbReference type="EC" id="2.1.1.364"/>
    </reaction>
</comment>
<dbReference type="PANTHER" id="PTHR46820:SF1">
    <property type="entry name" value="HISTONE-LYSINE N-METHYLTRANSFERASE SETD7"/>
    <property type="match status" value="1"/>
</dbReference>
<evidence type="ECO:0000256" key="5">
    <source>
        <dbReference type="ARBA" id="ARBA00022603"/>
    </source>
</evidence>
<evidence type="ECO:0000259" key="18">
    <source>
        <dbReference type="PROSITE" id="PS50280"/>
    </source>
</evidence>
<dbReference type="EC" id="2.1.1.364" evidence="13"/>
<dbReference type="GeneID" id="8626524"/>
<dbReference type="GO" id="GO:0045893">
    <property type="term" value="P:positive regulation of DNA-templated transcription"/>
    <property type="evidence" value="ECO:0000318"/>
    <property type="project" value="GO_Central"/>
</dbReference>
<evidence type="ECO:0000313" key="19">
    <source>
        <dbReference type="EMBL" id="EAL63344.1"/>
    </source>
</evidence>
<evidence type="ECO:0000256" key="13">
    <source>
        <dbReference type="ARBA" id="ARBA00023620"/>
    </source>
</evidence>
<keyword evidence="5" id="KW-0808">Transferase</keyword>
<dbReference type="GO" id="GO:0005694">
    <property type="term" value="C:chromosome"/>
    <property type="evidence" value="ECO:0000318"/>
    <property type="project" value="GO_Central"/>
</dbReference>
<keyword evidence="20" id="KW-1185">Reference proteome</keyword>
<feature type="compositionally biased region" description="Basic residues" evidence="17">
    <location>
        <begin position="1"/>
        <end position="17"/>
    </location>
</feature>
<evidence type="ECO:0000256" key="12">
    <source>
        <dbReference type="ARBA" id="ARBA00023242"/>
    </source>
</evidence>
<dbReference type="Proteomes" id="UP000002195">
    <property type="component" value="Unassembled WGS sequence"/>
</dbReference>
<dbReference type="AlphaFoldDB" id="Q54J80"/>
<dbReference type="STRING" id="44689.Q54J80"/>
<keyword evidence="10" id="KW-0010">Activator</keyword>
<dbReference type="PROSITE" id="PS50280">
    <property type="entry name" value="SET"/>
    <property type="match status" value="1"/>
</dbReference>
<evidence type="ECO:0000256" key="14">
    <source>
        <dbReference type="ARBA" id="ARBA00030095"/>
    </source>
</evidence>
<dbReference type="SUPFAM" id="SSF82185">
    <property type="entry name" value="Histone H3 K4-specific methyltransferase SET7/9 N-terminal domain"/>
    <property type="match status" value="1"/>
</dbReference>
<evidence type="ECO:0000256" key="11">
    <source>
        <dbReference type="ARBA" id="ARBA00023163"/>
    </source>
</evidence>
<dbReference type="GO" id="GO:0016279">
    <property type="term" value="F:protein-lysine N-methyltransferase activity"/>
    <property type="evidence" value="ECO:0000318"/>
    <property type="project" value="GO_Central"/>
</dbReference>
<evidence type="ECO:0000256" key="16">
    <source>
        <dbReference type="ARBA" id="ARBA00048660"/>
    </source>
</evidence>
<dbReference type="SUPFAM" id="SSF82199">
    <property type="entry name" value="SET domain"/>
    <property type="match status" value="1"/>
</dbReference>
<feature type="region of interest" description="Disordered" evidence="17">
    <location>
        <begin position="1"/>
        <end position="31"/>
    </location>
</feature>
<comment type="subcellular location">
    <subcellularLocation>
        <location evidence="2">Chromosome</location>
    </subcellularLocation>
    <subcellularLocation>
        <location evidence="1">Nucleus</location>
    </subcellularLocation>
</comment>
<dbReference type="GO" id="GO:0005634">
    <property type="term" value="C:nucleus"/>
    <property type="evidence" value="ECO:0000318"/>
    <property type="project" value="GO_Central"/>
</dbReference>
<evidence type="ECO:0000256" key="3">
    <source>
        <dbReference type="ARBA" id="ARBA00020512"/>
    </source>
</evidence>
<dbReference type="Gene3D" id="2.170.270.10">
    <property type="entry name" value="SET domain"/>
    <property type="match status" value="1"/>
</dbReference>
<comment type="caution">
    <text evidence="19">The sequence shown here is derived from an EMBL/GenBank/DDBJ whole genome shotgun (WGS) entry which is preliminary data.</text>
</comment>
<dbReference type="Pfam" id="PF02493">
    <property type="entry name" value="MORN"/>
    <property type="match status" value="4"/>
</dbReference>
<reference evidence="19 20" key="1">
    <citation type="journal article" date="2005" name="Nature">
        <title>The genome of the social amoeba Dictyostelium discoideum.</title>
        <authorList>
            <consortium name="The Dictyostelium discoideum Sequencing Consortium"/>
            <person name="Eichinger L."/>
            <person name="Pachebat J.A."/>
            <person name="Glockner G."/>
            <person name="Rajandream M.A."/>
            <person name="Sucgang R."/>
            <person name="Berriman M."/>
            <person name="Song J."/>
            <person name="Olsen R."/>
            <person name="Szafranski K."/>
            <person name="Xu Q."/>
            <person name="Tunggal B."/>
            <person name="Kummerfeld S."/>
            <person name="Madera M."/>
            <person name="Konfortov B.A."/>
            <person name="Rivero F."/>
            <person name="Bankier A.T."/>
            <person name="Lehmann R."/>
            <person name="Hamlin N."/>
            <person name="Davies R."/>
            <person name="Gaudet P."/>
            <person name="Fey P."/>
            <person name="Pilcher K."/>
            <person name="Chen G."/>
            <person name="Saunders D."/>
            <person name="Sodergren E."/>
            <person name="Davis P."/>
            <person name="Kerhornou A."/>
            <person name="Nie X."/>
            <person name="Hall N."/>
            <person name="Anjard C."/>
            <person name="Hemphill L."/>
            <person name="Bason N."/>
            <person name="Farbrother P."/>
            <person name="Desany B."/>
            <person name="Just E."/>
            <person name="Morio T."/>
            <person name="Rost R."/>
            <person name="Churcher C."/>
            <person name="Cooper J."/>
            <person name="Haydock S."/>
            <person name="van Driessche N."/>
            <person name="Cronin A."/>
            <person name="Goodhead I."/>
            <person name="Muzny D."/>
            <person name="Mourier T."/>
            <person name="Pain A."/>
            <person name="Lu M."/>
            <person name="Harper D."/>
            <person name="Lindsay R."/>
            <person name="Hauser H."/>
            <person name="James K."/>
            <person name="Quiles M."/>
            <person name="Madan Babu M."/>
            <person name="Saito T."/>
            <person name="Buchrieser C."/>
            <person name="Wardroper A."/>
            <person name="Felder M."/>
            <person name="Thangavelu M."/>
            <person name="Johnson D."/>
            <person name="Knights A."/>
            <person name="Loulseged H."/>
            <person name="Mungall K."/>
            <person name="Oliver K."/>
            <person name="Price C."/>
            <person name="Quail M.A."/>
            <person name="Urushihara H."/>
            <person name="Hernandez J."/>
            <person name="Rabbinowitsch E."/>
            <person name="Steffen D."/>
            <person name="Sanders M."/>
            <person name="Ma J."/>
            <person name="Kohara Y."/>
            <person name="Sharp S."/>
            <person name="Simmonds M."/>
            <person name="Spiegler S."/>
            <person name="Tivey A."/>
            <person name="Sugano S."/>
            <person name="White B."/>
            <person name="Walker D."/>
            <person name="Woodward J."/>
            <person name="Winckler T."/>
            <person name="Tanaka Y."/>
            <person name="Shaulsky G."/>
            <person name="Schleicher M."/>
            <person name="Weinstock G."/>
            <person name="Rosenthal A."/>
            <person name="Cox E.C."/>
            <person name="Chisholm R.L."/>
            <person name="Gibbs R."/>
            <person name="Loomis W.F."/>
            <person name="Platzer M."/>
            <person name="Kay R.R."/>
            <person name="Williams J."/>
            <person name="Dear P.H."/>
            <person name="Noegel A.A."/>
            <person name="Barrell B."/>
            <person name="Kuspa A."/>
        </authorList>
    </citation>
    <scope>NUCLEOTIDE SEQUENCE [LARGE SCALE GENOMIC DNA]</scope>
    <source>
        <strain evidence="19 20">AX4</strain>
    </source>
</reference>
<feature type="domain" description="SET" evidence="18">
    <location>
        <begin position="260"/>
        <end position="384"/>
    </location>
</feature>
<keyword evidence="9" id="KW-0805">Transcription regulation</keyword>
<keyword evidence="11" id="KW-0804">Transcription</keyword>
<dbReference type="KEGG" id="ddi:DDB_G0288227"/>
<dbReference type="InParanoid" id="Q54J80"/>
<dbReference type="VEuPathDB" id="AmoebaDB:DDB_G0288227"/>
<dbReference type="PROSITE" id="PS51577">
    <property type="entry name" value="SAM_MT43_SET7"/>
    <property type="match status" value="1"/>
</dbReference>
<dbReference type="Gene3D" id="2.20.110.10">
    <property type="entry name" value="Histone H3 K4-specific methyltransferase SET7/9 N-terminal domain"/>
    <property type="match status" value="2"/>
</dbReference>
<protein>
    <recommendedName>
        <fullName evidence="3">Histone-lysine N-methyltransferase SETD7</fullName>
        <ecNumber evidence="13">2.1.1.364</ecNumber>
    </recommendedName>
    <alternativeName>
        <fullName evidence="14">SET domain-containing protein 7</fullName>
    </alternativeName>
</protein>
<dbReference type="InterPro" id="IPR046341">
    <property type="entry name" value="SET_dom_sf"/>
</dbReference>
<keyword evidence="6" id="KW-0949">S-adenosyl-L-methionine</keyword>
<evidence type="ECO:0000256" key="2">
    <source>
        <dbReference type="ARBA" id="ARBA00004286"/>
    </source>
</evidence>
<evidence type="ECO:0000256" key="7">
    <source>
        <dbReference type="ARBA" id="ARBA00022737"/>
    </source>
</evidence>
<proteinExistence type="predicted"/>
<evidence type="ECO:0000256" key="4">
    <source>
        <dbReference type="ARBA" id="ARBA00022454"/>
    </source>
</evidence>
<keyword evidence="7" id="KW-0677">Repeat</keyword>
<evidence type="ECO:0000313" key="20">
    <source>
        <dbReference type="Proteomes" id="UP000002195"/>
    </source>
</evidence>
<evidence type="ECO:0000256" key="6">
    <source>
        <dbReference type="ARBA" id="ARBA00022691"/>
    </source>
</evidence>
<dbReference type="SMR" id="Q54J80"/>
<keyword evidence="5" id="KW-0489">Methyltransferase</keyword>
<keyword evidence="12" id="KW-0539">Nucleus</keyword>
<dbReference type="GO" id="GO:0070828">
    <property type="term" value="P:heterochromatin organization"/>
    <property type="evidence" value="ECO:0000318"/>
    <property type="project" value="GO_Central"/>
</dbReference>
<dbReference type="PaxDb" id="44689-DDB0304823"/>
<dbReference type="EMBL" id="AAFI02000109">
    <property type="protein sequence ID" value="EAL63344.1"/>
    <property type="molecule type" value="Genomic_DNA"/>
</dbReference>